<evidence type="ECO:0000313" key="2">
    <source>
        <dbReference type="EMBL" id="RRT32980.1"/>
    </source>
</evidence>
<proteinExistence type="predicted"/>
<organism evidence="2 3">
    <name type="scientific">Ensete ventricosum</name>
    <name type="common">Abyssinian banana</name>
    <name type="synonym">Musa ensete</name>
    <dbReference type="NCBI Taxonomy" id="4639"/>
    <lineage>
        <taxon>Eukaryota</taxon>
        <taxon>Viridiplantae</taxon>
        <taxon>Streptophyta</taxon>
        <taxon>Embryophyta</taxon>
        <taxon>Tracheophyta</taxon>
        <taxon>Spermatophyta</taxon>
        <taxon>Magnoliopsida</taxon>
        <taxon>Liliopsida</taxon>
        <taxon>Zingiberales</taxon>
        <taxon>Musaceae</taxon>
        <taxon>Ensete</taxon>
    </lineage>
</organism>
<protein>
    <submittedName>
        <fullName evidence="2">Uncharacterized protein</fullName>
    </submittedName>
</protein>
<sequence>MAGACRGNAHSQAIRSGCPLQSCKGQPRGQGCRLQWRSLVGAVLVQGGVAHPDGRGGRGDGKRLRAAAAIEEGATTTVIDEEEGSDGRGGKGDGLAAKEEAGASSSNEGYGRLMGCEAARSRGEVVGVAARCDSTIGPNASDRVAGGKRLEQQDHAATKVVEVGFRVGGYCNKGGRRGSVRQQRRKQGQATIGEAVATKLLFVAVGWGCDGGAEEVEGNGHSGGL</sequence>
<evidence type="ECO:0000256" key="1">
    <source>
        <dbReference type="SAM" id="MobiDB-lite"/>
    </source>
</evidence>
<comment type="caution">
    <text evidence="2">The sequence shown here is derived from an EMBL/GenBank/DDBJ whole genome shotgun (WGS) entry which is preliminary data.</text>
</comment>
<name>A0A426X0J6_ENSVE</name>
<dbReference type="AlphaFoldDB" id="A0A426X0J6"/>
<accession>A0A426X0J6</accession>
<reference evidence="2 3" key="1">
    <citation type="journal article" date="2014" name="Agronomy (Basel)">
        <title>A Draft Genome Sequence for Ensete ventricosum, the Drought-Tolerant Tree Against Hunger.</title>
        <authorList>
            <person name="Harrison J."/>
            <person name="Moore K.A."/>
            <person name="Paszkiewicz K."/>
            <person name="Jones T."/>
            <person name="Grant M."/>
            <person name="Ambacheew D."/>
            <person name="Muzemil S."/>
            <person name="Studholme D.J."/>
        </authorList>
    </citation>
    <scope>NUCLEOTIDE SEQUENCE [LARGE SCALE GENOMIC DNA]</scope>
</reference>
<gene>
    <name evidence="2" type="ORF">B296_00048366</name>
</gene>
<dbReference type="Proteomes" id="UP000287651">
    <property type="component" value="Unassembled WGS sequence"/>
</dbReference>
<feature type="compositionally biased region" description="Basic and acidic residues" evidence="1">
    <location>
        <begin position="85"/>
        <end position="101"/>
    </location>
</feature>
<dbReference type="EMBL" id="AMZH03030194">
    <property type="protein sequence ID" value="RRT32980.1"/>
    <property type="molecule type" value="Genomic_DNA"/>
</dbReference>
<feature type="region of interest" description="Disordered" evidence="1">
    <location>
        <begin position="76"/>
        <end position="107"/>
    </location>
</feature>
<evidence type="ECO:0000313" key="3">
    <source>
        <dbReference type="Proteomes" id="UP000287651"/>
    </source>
</evidence>